<dbReference type="InterPro" id="IPR036397">
    <property type="entry name" value="RNaseH_sf"/>
</dbReference>
<comment type="function">
    <text evidence="1">DNA polymerase III is a complex, multichain enzyme responsible for most of the replicative synthesis in bacteria. The epsilon subunit contain the editing function and is a proofreading 3'-5' exonuclease.</text>
</comment>
<dbReference type="OrthoDB" id="9803913at2"/>
<dbReference type="Pfam" id="PF00929">
    <property type="entry name" value="RNase_T"/>
    <property type="match status" value="1"/>
</dbReference>
<evidence type="ECO:0000313" key="5">
    <source>
        <dbReference type="Proteomes" id="UP000256845"/>
    </source>
</evidence>
<feature type="domain" description="Exonuclease" evidence="3">
    <location>
        <begin position="3"/>
        <end position="165"/>
    </location>
</feature>
<evidence type="ECO:0000256" key="2">
    <source>
        <dbReference type="ARBA" id="ARBA00026073"/>
    </source>
</evidence>
<dbReference type="AlphaFoldDB" id="A0A3D9HGC8"/>
<comment type="subunit">
    <text evidence="2">DNA polymerase III contains a core (composed of alpha, epsilon and theta chains) that associates with a tau subunit. This core dimerizes to form the POLIII' complex. PolIII' associates with the gamma complex (composed of gamma, delta, delta', psi and chi chains) and with the beta chain to form the complete DNA polymerase III complex.</text>
</comment>
<dbReference type="GO" id="GO:0005829">
    <property type="term" value="C:cytosol"/>
    <property type="evidence" value="ECO:0007669"/>
    <property type="project" value="TreeGrafter"/>
</dbReference>
<dbReference type="FunFam" id="3.30.420.10:FF:000045">
    <property type="entry name" value="3'-5' exonuclease DinG"/>
    <property type="match status" value="1"/>
</dbReference>
<dbReference type="EMBL" id="QRDW01000007">
    <property type="protein sequence ID" value="RED48538.1"/>
    <property type="molecule type" value="Genomic_DNA"/>
</dbReference>
<evidence type="ECO:0000259" key="3">
    <source>
        <dbReference type="SMART" id="SM00479"/>
    </source>
</evidence>
<proteinExistence type="predicted"/>
<evidence type="ECO:0000313" key="4">
    <source>
        <dbReference type="EMBL" id="RED48538.1"/>
    </source>
</evidence>
<reference evidence="4 5" key="1">
    <citation type="submission" date="2018-07" db="EMBL/GenBank/DDBJ databases">
        <title>Genomic Encyclopedia of Type Strains, Phase III (KMG-III): the genomes of soil and plant-associated and newly described type strains.</title>
        <authorList>
            <person name="Whitman W."/>
        </authorList>
    </citation>
    <scope>NUCLEOTIDE SEQUENCE [LARGE SCALE GENOMIC DNA]</scope>
    <source>
        <strain evidence="4 5">CECT 8488</strain>
    </source>
</reference>
<dbReference type="Gene3D" id="3.30.420.10">
    <property type="entry name" value="Ribonuclease H-like superfamily/Ribonuclease H"/>
    <property type="match status" value="1"/>
</dbReference>
<evidence type="ECO:0000256" key="1">
    <source>
        <dbReference type="ARBA" id="ARBA00025483"/>
    </source>
</evidence>
<dbReference type="Proteomes" id="UP000256845">
    <property type="component" value="Unassembled WGS sequence"/>
</dbReference>
<dbReference type="RefSeq" id="WP_115937487.1">
    <property type="nucleotide sequence ID" value="NZ_QRDW01000007.1"/>
</dbReference>
<dbReference type="SMART" id="SM00479">
    <property type="entry name" value="EXOIII"/>
    <property type="match status" value="1"/>
</dbReference>
<organism evidence="4 5">
    <name type="scientific">Aestuariispira insulae</name>
    <dbReference type="NCBI Taxonomy" id="1461337"/>
    <lineage>
        <taxon>Bacteria</taxon>
        <taxon>Pseudomonadati</taxon>
        <taxon>Pseudomonadota</taxon>
        <taxon>Alphaproteobacteria</taxon>
        <taxon>Rhodospirillales</taxon>
        <taxon>Kiloniellaceae</taxon>
        <taxon>Aestuariispira</taxon>
    </lineage>
</organism>
<dbReference type="PANTHER" id="PTHR30231:SF42">
    <property type="entry name" value="EXONUCLEASE"/>
    <property type="match status" value="1"/>
</dbReference>
<dbReference type="InterPro" id="IPR013520">
    <property type="entry name" value="Ribonucl_H"/>
</dbReference>
<dbReference type="SUPFAM" id="SSF53098">
    <property type="entry name" value="Ribonuclease H-like"/>
    <property type="match status" value="1"/>
</dbReference>
<name>A0A3D9HGC8_9PROT</name>
<protein>
    <submittedName>
        <fullName evidence="4">DNA polymerase-3 subunit epsilon</fullName>
    </submittedName>
</protein>
<dbReference type="InterPro" id="IPR012337">
    <property type="entry name" value="RNaseH-like_sf"/>
</dbReference>
<dbReference type="GO" id="GO:0006259">
    <property type="term" value="P:DNA metabolic process"/>
    <property type="evidence" value="ECO:0007669"/>
    <property type="project" value="UniProtKB-ARBA"/>
</dbReference>
<dbReference type="PANTHER" id="PTHR30231">
    <property type="entry name" value="DNA POLYMERASE III SUBUNIT EPSILON"/>
    <property type="match status" value="1"/>
</dbReference>
<keyword evidence="5" id="KW-1185">Reference proteome</keyword>
<dbReference type="CDD" id="cd06130">
    <property type="entry name" value="DNA_pol_III_epsilon_like"/>
    <property type="match status" value="1"/>
</dbReference>
<sequence length="166" mass="18319">MTRFTAIDFETADYGRDSACAVALVVVVDGEILYSIDQLIRPPRPDFRFTHIHGLTWDHVAQSPTFAEIWPSLARMIEGSEFLVAHNAAFDKGVLSKCCAAAGLELPEQRFACTVKAARRTWKLPSYKLNILADHLGIPLKHHDARSDAEACAKIAVEAMRLGTAL</sequence>
<dbReference type="GO" id="GO:0003676">
    <property type="term" value="F:nucleic acid binding"/>
    <property type="evidence" value="ECO:0007669"/>
    <property type="project" value="InterPro"/>
</dbReference>
<dbReference type="GO" id="GO:0008408">
    <property type="term" value="F:3'-5' exonuclease activity"/>
    <property type="evidence" value="ECO:0007669"/>
    <property type="project" value="TreeGrafter"/>
</dbReference>
<gene>
    <name evidence="4" type="ORF">DFP90_10741</name>
</gene>
<accession>A0A3D9HGC8</accession>
<comment type="caution">
    <text evidence="4">The sequence shown here is derived from an EMBL/GenBank/DDBJ whole genome shotgun (WGS) entry which is preliminary data.</text>
</comment>